<dbReference type="WBParaSite" id="nRc.2.0.1.t09901-RA">
    <property type="protein sequence ID" value="nRc.2.0.1.t09901-RA"/>
    <property type="gene ID" value="nRc.2.0.1.g09901"/>
</dbReference>
<proteinExistence type="predicted"/>
<reference evidence="2" key="1">
    <citation type="submission" date="2022-11" db="UniProtKB">
        <authorList>
            <consortium name="WormBaseParasite"/>
        </authorList>
    </citation>
    <scope>IDENTIFICATION</scope>
</reference>
<protein>
    <submittedName>
        <fullName evidence="2">Uncharacterized protein</fullName>
    </submittedName>
</protein>
<sequence length="97" mass="10331">MAMTIPVTPMAIKTTTIAKKITTAMTITSNPDPHQTPSSSLPLIQSFCTFPPLHAQLMLRLHSKTARLVLPPHAPTCAVCPSLASATFVPTLLPPSM</sequence>
<accession>A0A915I7Q9</accession>
<dbReference type="Proteomes" id="UP000887565">
    <property type="component" value="Unplaced"/>
</dbReference>
<dbReference type="AlphaFoldDB" id="A0A915I7Q9"/>
<name>A0A915I7Q9_ROMCU</name>
<evidence type="ECO:0000313" key="1">
    <source>
        <dbReference type="Proteomes" id="UP000887565"/>
    </source>
</evidence>
<keyword evidence="1" id="KW-1185">Reference proteome</keyword>
<organism evidence="1 2">
    <name type="scientific">Romanomermis culicivorax</name>
    <name type="common">Nematode worm</name>
    <dbReference type="NCBI Taxonomy" id="13658"/>
    <lineage>
        <taxon>Eukaryota</taxon>
        <taxon>Metazoa</taxon>
        <taxon>Ecdysozoa</taxon>
        <taxon>Nematoda</taxon>
        <taxon>Enoplea</taxon>
        <taxon>Dorylaimia</taxon>
        <taxon>Mermithida</taxon>
        <taxon>Mermithoidea</taxon>
        <taxon>Mermithidae</taxon>
        <taxon>Romanomermis</taxon>
    </lineage>
</organism>
<evidence type="ECO:0000313" key="2">
    <source>
        <dbReference type="WBParaSite" id="nRc.2.0.1.t09901-RA"/>
    </source>
</evidence>